<keyword evidence="2" id="KW-0808">Transferase</keyword>
<keyword evidence="1" id="KW-0812">Transmembrane</keyword>
<protein>
    <submittedName>
        <fullName evidence="2">Class I SAM-dependent methyltransferase</fullName>
    </submittedName>
</protein>
<evidence type="ECO:0000313" key="3">
    <source>
        <dbReference type="Proteomes" id="UP000306416"/>
    </source>
</evidence>
<reference evidence="2 3" key="1">
    <citation type="submission" date="2019-04" db="EMBL/GenBank/DDBJ databases">
        <title>Geobacter oryzae sp. nov., ferric-reducing bacteria isolated from paddy soil.</title>
        <authorList>
            <person name="Xu Z."/>
            <person name="Masuda Y."/>
            <person name="Itoh H."/>
            <person name="Senoo K."/>
        </authorList>
    </citation>
    <scope>NUCLEOTIDE SEQUENCE [LARGE SCALE GENOMIC DNA]</scope>
    <source>
        <strain evidence="2 3">Red111</strain>
    </source>
</reference>
<proteinExistence type="predicted"/>
<keyword evidence="3" id="KW-1185">Reference proteome</keyword>
<dbReference type="GO" id="GO:0008168">
    <property type="term" value="F:methyltransferase activity"/>
    <property type="evidence" value="ECO:0007669"/>
    <property type="project" value="UniProtKB-KW"/>
</dbReference>
<comment type="caution">
    <text evidence="2">The sequence shown here is derived from an EMBL/GenBank/DDBJ whole genome shotgun (WGS) entry which is preliminary data.</text>
</comment>
<feature type="transmembrane region" description="Helical" evidence="1">
    <location>
        <begin position="125"/>
        <end position="145"/>
    </location>
</feature>
<dbReference type="Gene3D" id="3.40.50.150">
    <property type="entry name" value="Vaccinia Virus protein VP39"/>
    <property type="match status" value="1"/>
</dbReference>
<evidence type="ECO:0000256" key="1">
    <source>
        <dbReference type="SAM" id="Phobius"/>
    </source>
</evidence>
<organism evidence="2 3">
    <name type="scientific">Geomonas terrae</name>
    <dbReference type="NCBI Taxonomy" id="2562681"/>
    <lineage>
        <taxon>Bacteria</taxon>
        <taxon>Pseudomonadati</taxon>
        <taxon>Thermodesulfobacteriota</taxon>
        <taxon>Desulfuromonadia</taxon>
        <taxon>Geobacterales</taxon>
        <taxon>Geobacteraceae</taxon>
        <taxon>Geomonas</taxon>
    </lineage>
</organism>
<dbReference type="InterPro" id="IPR029063">
    <property type="entry name" value="SAM-dependent_MTases_sf"/>
</dbReference>
<name>A0A4S1CNN8_9BACT</name>
<dbReference type="AlphaFoldDB" id="A0A4S1CNN8"/>
<dbReference type="EMBL" id="SRSC01000001">
    <property type="protein sequence ID" value="TGU75283.1"/>
    <property type="molecule type" value="Genomic_DNA"/>
</dbReference>
<keyword evidence="1" id="KW-1133">Transmembrane helix</keyword>
<feature type="transmembrane region" description="Helical" evidence="1">
    <location>
        <begin position="184"/>
        <end position="205"/>
    </location>
</feature>
<accession>A0A4S1CNN8</accession>
<keyword evidence="2" id="KW-0489">Methyltransferase</keyword>
<dbReference type="SUPFAM" id="SSF53335">
    <property type="entry name" value="S-adenosyl-L-methionine-dependent methyltransferases"/>
    <property type="match status" value="1"/>
</dbReference>
<sequence>MSILDVDCGDGYLSRSLCSVSPGIRVTAVVTDLTEATVARLVPARGVIYVPDLPAAGRRFELTLLVDVLERVEEDRRFLKRLVWQHVAAGGHVLITVPAFPSLFSGRDWFLGRYRRYRLKELREVAAASGLTVLSSGYLFGSLLIPKFLIDRCTKWEGTQDPGASPLGGLVSRLLACLLQLENAMMIVLARTGLVLPGVSAWVLCRSRVPSN</sequence>
<dbReference type="GO" id="GO:0032259">
    <property type="term" value="P:methylation"/>
    <property type="evidence" value="ECO:0007669"/>
    <property type="project" value="UniProtKB-KW"/>
</dbReference>
<keyword evidence="1" id="KW-0472">Membrane</keyword>
<feature type="transmembrane region" description="Helical" evidence="1">
    <location>
        <begin position="83"/>
        <end position="104"/>
    </location>
</feature>
<gene>
    <name evidence="2" type="ORF">E4633_05230</name>
</gene>
<evidence type="ECO:0000313" key="2">
    <source>
        <dbReference type="EMBL" id="TGU75283.1"/>
    </source>
</evidence>
<dbReference type="Proteomes" id="UP000306416">
    <property type="component" value="Unassembled WGS sequence"/>
</dbReference>